<sequence length="101" mass="11118">HWIVWLDSGHRVIWHQVIWLDSGYRVICIIGPSGWVDTSSWVGYTGSSGMVLVTGAQESSCRQRRADGWNKGGSSCYRGLLYRVKDRISAASGSRGLICGS</sequence>
<evidence type="ECO:0000313" key="2">
    <source>
        <dbReference type="Proteomes" id="UP001162483"/>
    </source>
</evidence>
<keyword evidence="2" id="KW-1185">Reference proteome</keyword>
<dbReference type="Proteomes" id="UP001162483">
    <property type="component" value="Unassembled WGS sequence"/>
</dbReference>
<evidence type="ECO:0000313" key="1">
    <source>
        <dbReference type="EMBL" id="CAI9538116.1"/>
    </source>
</evidence>
<reference evidence="1" key="1">
    <citation type="submission" date="2023-05" db="EMBL/GenBank/DDBJ databases">
        <authorList>
            <person name="Stuckert A."/>
        </authorList>
    </citation>
    <scope>NUCLEOTIDE SEQUENCE</scope>
</reference>
<proteinExistence type="predicted"/>
<gene>
    <name evidence="1" type="ORF">SPARVUS_LOCUS1362688</name>
</gene>
<feature type="non-terminal residue" evidence="1">
    <location>
        <position position="1"/>
    </location>
</feature>
<accession>A0ABN9AUA3</accession>
<dbReference type="EMBL" id="CATNWA010000779">
    <property type="protein sequence ID" value="CAI9538116.1"/>
    <property type="molecule type" value="Genomic_DNA"/>
</dbReference>
<comment type="caution">
    <text evidence="1">The sequence shown here is derived from an EMBL/GenBank/DDBJ whole genome shotgun (WGS) entry which is preliminary data.</text>
</comment>
<protein>
    <submittedName>
        <fullName evidence="1">Uncharacterized protein</fullName>
    </submittedName>
</protein>
<name>A0ABN9AUA3_9NEOB</name>
<organism evidence="1 2">
    <name type="scientific">Staurois parvus</name>
    <dbReference type="NCBI Taxonomy" id="386267"/>
    <lineage>
        <taxon>Eukaryota</taxon>
        <taxon>Metazoa</taxon>
        <taxon>Chordata</taxon>
        <taxon>Craniata</taxon>
        <taxon>Vertebrata</taxon>
        <taxon>Euteleostomi</taxon>
        <taxon>Amphibia</taxon>
        <taxon>Batrachia</taxon>
        <taxon>Anura</taxon>
        <taxon>Neobatrachia</taxon>
        <taxon>Ranoidea</taxon>
        <taxon>Ranidae</taxon>
        <taxon>Staurois</taxon>
    </lineage>
</organism>